<accession>A0A2P5E6M8</accession>
<comment type="caution">
    <text evidence="5">The sequence shown here is derived from an EMBL/GenBank/DDBJ whole genome shotgun (WGS) entry which is preliminary data.</text>
</comment>
<reference evidence="6" key="1">
    <citation type="submission" date="2016-06" db="EMBL/GenBank/DDBJ databases">
        <title>Parallel loss of symbiosis genes in relatives of nitrogen-fixing non-legume Parasponia.</title>
        <authorList>
            <person name="Van Velzen R."/>
            <person name="Holmer R."/>
            <person name="Bu F."/>
            <person name="Rutten L."/>
            <person name="Van Zeijl A."/>
            <person name="Liu W."/>
            <person name="Santuari L."/>
            <person name="Cao Q."/>
            <person name="Sharma T."/>
            <person name="Shen D."/>
            <person name="Roswanjaya Y."/>
            <person name="Wardhani T."/>
            <person name="Kalhor M.S."/>
            <person name="Jansen J."/>
            <person name="Van den Hoogen J."/>
            <person name="Gungor B."/>
            <person name="Hartog M."/>
            <person name="Hontelez J."/>
            <person name="Verver J."/>
            <person name="Yang W.-C."/>
            <person name="Schijlen E."/>
            <person name="Repin R."/>
            <person name="Schilthuizen M."/>
            <person name="Schranz E."/>
            <person name="Heidstra R."/>
            <person name="Miyata K."/>
            <person name="Fedorova E."/>
            <person name="Kohlen W."/>
            <person name="Bisseling T."/>
            <person name="Smit S."/>
            <person name="Geurts R."/>
        </authorList>
    </citation>
    <scope>NUCLEOTIDE SEQUENCE [LARGE SCALE GENOMIC DNA]</scope>
    <source>
        <strain evidence="6">cv. RG33-2</strain>
    </source>
</reference>
<dbReference type="InterPro" id="IPR001360">
    <property type="entry name" value="Glyco_hydro_1"/>
</dbReference>
<dbReference type="GO" id="GO:0008422">
    <property type="term" value="F:beta-glucosidase activity"/>
    <property type="evidence" value="ECO:0007669"/>
    <property type="project" value="TreeGrafter"/>
</dbReference>
<gene>
    <name evidence="5" type="ORF">TorRG33x02_230590</name>
</gene>
<evidence type="ECO:0000256" key="2">
    <source>
        <dbReference type="ARBA" id="ARBA00022801"/>
    </source>
</evidence>
<dbReference type="AlphaFoldDB" id="A0A2P5E6M8"/>
<evidence type="ECO:0000313" key="6">
    <source>
        <dbReference type="Proteomes" id="UP000237000"/>
    </source>
</evidence>
<evidence type="ECO:0000256" key="3">
    <source>
        <dbReference type="ARBA" id="ARBA00023295"/>
    </source>
</evidence>
<dbReference type="OrthoDB" id="65569at2759"/>
<dbReference type="Pfam" id="PF00232">
    <property type="entry name" value="Glyco_hydro_1"/>
    <property type="match status" value="1"/>
</dbReference>
<dbReference type="PANTHER" id="PTHR10353">
    <property type="entry name" value="GLYCOSYL HYDROLASE"/>
    <property type="match status" value="1"/>
</dbReference>
<dbReference type="GO" id="GO:0005975">
    <property type="term" value="P:carbohydrate metabolic process"/>
    <property type="evidence" value="ECO:0007669"/>
    <property type="project" value="InterPro"/>
</dbReference>
<comment type="similarity">
    <text evidence="1 4">Belongs to the glycosyl hydrolase 1 family.</text>
</comment>
<evidence type="ECO:0000256" key="4">
    <source>
        <dbReference type="RuleBase" id="RU003690"/>
    </source>
</evidence>
<sequence>MSALDVSSSLYHCSIKIASSKLTDKPSLYYWIILLFEHQLWTYLDYFRDYAELCFKEFGDRVKNWITLNEPWTYTVNGYVTGTAAPGRCSGWQGRDCAGGDSGREPYLVAHHQLLSHATAVQLYKEKYQASQKGRIGITLVSLWFVPYSYANPDQIDARRALDFMFGWFMDPLTNGDYPSSMRDLVRNRLPKFTEEEAILVKGSFDFLGLNYFTAYYVQTAPFLNNIFSLLIDSYLIDARVNITSERNGASIGPKAASDWLYVYPAGIYNLLLYTKSHYQNPLIYITENGVDEFNNPKLSIEQALQDNQRIDYHFRHLQYLQKAIKARVNVKGYFAWSLLDNFEWASGYTVRFGINFVDYKNGQKRYPKLSAHWFRSFLKKH</sequence>
<dbReference type="Gene3D" id="3.20.20.80">
    <property type="entry name" value="Glycosidases"/>
    <property type="match status" value="1"/>
</dbReference>
<dbReference type="SUPFAM" id="SSF51445">
    <property type="entry name" value="(Trans)glycosidases"/>
    <property type="match status" value="1"/>
</dbReference>
<dbReference type="Proteomes" id="UP000237000">
    <property type="component" value="Unassembled WGS sequence"/>
</dbReference>
<proteinExistence type="inferred from homology"/>
<keyword evidence="6" id="KW-1185">Reference proteome</keyword>
<organism evidence="5 6">
    <name type="scientific">Trema orientale</name>
    <name type="common">Charcoal tree</name>
    <name type="synonym">Celtis orientalis</name>
    <dbReference type="NCBI Taxonomy" id="63057"/>
    <lineage>
        <taxon>Eukaryota</taxon>
        <taxon>Viridiplantae</taxon>
        <taxon>Streptophyta</taxon>
        <taxon>Embryophyta</taxon>
        <taxon>Tracheophyta</taxon>
        <taxon>Spermatophyta</taxon>
        <taxon>Magnoliopsida</taxon>
        <taxon>eudicotyledons</taxon>
        <taxon>Gunneridae</taxon>
        <taxon>Pentapetalae</taxon>
        <taxon>rosids</taxon>
        <taxon>fabids</taxon>
        <taxon>Rosales</taxon>
        <taxon>Cannabaceae</taxon>
        <taxon>Trema</taxon>
    </lineage>
</organism>
<evidence type="ECO:0000313" key="5">
    <source>
        <dbReference type="EMBL" id="PON81175.1"/>
    </source>
</evidence>
<dbReference type="STRING" id="63057.A0A2P5E6M8"/>
<dbReference type="InParanoid" id="A0A2P5E6M8"/>
<keyword evidence="3" id="KW-0326">Glycosidase</keyword>
<name>A0A2P5E6M8_TREOI</name>
<keyword evidence="2 5" id="KW-0378">Hydrolase</keyword>
<protein>
    <submittedName>
        <fullName evidence="5">Glycoside hydrolase</fullName>
    </submittedName>
</protein>
<dbReference type="PRINTS" id="PR00131">
    <property type="entry name" value="GLHYDRLASE1"/>
</dbReference>
<dbReference type="FunFam" id="3.20.20.80:FF:000041">
    <property type="entry name" value="Beta-glucosidase 7"/>
    <property type="match status" value="1"/>
</dbReference>
<dbReference type="EMBL" id="JXTC01000223">
    <property type="protein sequence ID" value="PON81175.1"/>
    <property type="molecule type" value="Genomic_DNA"/>
</dbReference>
<evidence type="ECO:0000256" key="1">
    <source>
        <dbReference type="ARBA" id="ARBA00010838"/>
    </source>
</evidence>
<dbReference type="PANTHER" id="PTHR10353:SF137">
    <property type="entry name" value="MYROSINASE 3-RELATED"/>
    <property type="match status" value="1"/>
</dbReference>
<dbReference type="InterPro" id="IPR017853">
    <property type="entry name" value="GH"/>
</dbReference>